<dbReference type="GO" id="GO:0009279">
    <property type="term" value="C:cell outer membrane"/>
    <property type="evidence" value="ECO:0007669"/>
    <property type="project" value="UniProtKB-SubCell"/>
</dbReference>
<evidence type="ECO:0000256" key="3">
    <source>
        <dbReference type="ARBA" id="ARBA00022729"/>
    </source>
</evidence>
<dbReference type="Pfam" id="PF07980">
    <property type="entry name" value="SusD_RagB"/>
    <property type="match status" value="1"/>
</dbReference>
<name>A0A4S2AYF7_9BACE</name>
<dbReference type="SUPFAM" id="SSF48452">
    <property type="entry name" value="TPR-like"/>
    <property type="match status" value="1"/>
</dbReference>
<dbReference type="RefSeq" id="WP_136010034.1">
    <property type="nucleotide sequence ID" value="NZ_SRYZ01000015.1"/>
</dbReference>
<dbReference type="InterPro" id="IPR011990">
    <property type="entry name" value="TPR-like_helical_dom_sf"/>
</dbReference>
<keyword evidence="5" id="KW-0998">Cell outer membrane</keyword>
<comment type="caution">
    <text evidence="9">The sequence shown here is derived from an EMBL/GenBank/DDBJ whole genome shotgun (WGS) entry which is preliminary data.</text>
</comment>
<evidence type="ECO:0000313" key="10">
    <source>
        <dbReference type="Proteomes" id="UP000310532"/>
    </source>
</evidence>
<feature type="signal peptide" evidence="6">
    <location>
        <begin position="1"/>
        <end position="25"/>
    </location>
</feature>
<organism evidence="9 10">
    <name type="scientific">Bacteroides muris</name>
    <name type="common">ex Afrizal et al. 2022</name>
    <dbReference type="NCBI Taxonomy" id="2516960"/>
    <lineage>
        <taxon>Bacteria</taxon>
        <taxon>Pseudomonadati</taxon>
        <taxon>Bacteroidota</taxon>
        <taxon>Bacteroidia</taxon>
        <taxon>Bacteroidales</taxon>
        <taxon>Bacteroidaceae</taxon>
        <taxon>Bacteroides</taxon>
    </lineage>
</organism>
<evidence type="ECO:0000256" key="2">
    <source>
        <dbReference type="ARBA" id="ARBA00006275"/>
    </source>
</evidence>
<proteinExistence type="inferred from homology"/>
<evidence type="ECO:0000256" key="1">
    <source>
        <dbReference type="ARBA" id="ARBA00004442"/>
    </source>
</evidence>
<evidence type="ECO:0000256" key="6">
    <source>
        <dbReference type="SAM" id="SignalP"/>
    </source>
</evidence>
<dbReference type="InterPro" id="IPR033985">
    <property type="entry name" value="SusD-like_N"/>
</dbReference>
<dbReference type="EMBL" id="SRYZ01000015">
    <property type="protein sequence ID" value="TGY06607.1"/>
    <property type="molecule type" value="Genomic_DNA"/>
</dbReference>
<gene>
    <name evidence="9" type="ORF">E5355_08680</name>
</gene>
<reference evidence="9 10" key="1">
    <citation type="submission" date="2019-04" db="EMBL/GenBank/DDBJ databases">
        <title>Microbes associate with the intestines of laboratory mice.</title>
        <authorList>
            <person name="Navarre W."/>
            <person name="Wong E."/>
            <person name="Huang K."/>
            <person name="Tropini C."/>
            <person name="Ng K."/>
            <person name="Yu B."/>
        </authorList>
    </citation>
    <scope>NUCLEOTIDE SEQUENCE [LARGE SCALE GENOMIC DNA]</scope>
    <source>
        <strain evidence="9 10">NM69_E16B</strain>
    </source>
</reference>
<feature type="domain" description="RagB/SusD" evidence="7">
    <location>
        <begin position="310"/>
        <end position="640"/>
    </location>
</feature>
<dbReference type="Gene3D" id="1.25.40.390">
    <property type="match status" value="1"/>
</dbReference>
<dbReference type="Pfam" id="PF14322">
    <property type="entry name" value="SusD-like_3"/>
    <property type="match status" value="1"/>
</dbReference>
<evidence type="ECO:0000256" key="4">
    <source>
        <dbReference type="ARBA" id="ARBA00023136"/>
    </source>
</evidence>
<evidence type="ECO:0000256" key="5">
    <source>
        <dbReference type="ARBA" id="ARBA00023237"/>
    </source>
</evidence>
<evidence type="ECO:0000313" key="9">
    <source>
        <dbReference type="EMBL" id="TGY06607.1"/>
    </source>
</evidence>
<comment type="similarity">
    <text evidence="2">Belongs to the SusD family.</text>
</comment>
<accession>A0A4S2AYF7</accession>
<keyword evidence="4" id="KW-0472">Membrane</keyword>
<dbReference type="PROSITE" id="PS51257">
    <property type="entry name" value="PROKAR_LIPOPROTEIN"/>
    <property type="match status" value="1"/>
</dbReference>
<keyword evidence="10" id="KW-1185">Reference proteome</keyword>
<dbReference type="AlphaFoldDB" id="A0A4S2AYF7"/>
<sequence>MKKFYKIFIVMACLLLGVLSSCDYLDVVPDEKATEKDAFEDKEAARRFIYSCYAYIPNPRNGTSSLDLFTADEVVTAFEHETFASFPKGNYSASRPVISYWNSLFQGIKQCYILLNNIDKVPALEASVKADYIAQAKFLIGYYHFLLVRSYGPVILVKEEPSLITPADQYSPRSSYDECVDYVCQMLDESAEGLPATRVNEHYGLATSVAAKSIKARMLLYAASPLFNGNSEFYADFKDKDGNALMPLTYDAGKWQKAKSAYEEAIRVAEAAGYGLYKKTDYMLDGFDNVEPVDPVQHTLRYTVIEPANNEVIWADCRSEGAYSIQNKSLPFCNGSAYNGVSPTLAMLKRFYTENGLPIDADPAFPKGNSIYESTTLGEENASIGDPEAQTIRFNLNREPRFYAWVAFQGGFYEILSATDGNGAYDADASYQKYNLAVNQGKLVCDFVIGGNTSRQPEGSTLRTNNYSPTGYLNKKGVVPGYSVRTSLYNPPFYPWPVIRLAELYLGYAEACVECNDLSNAKKYLNEVRKRAGIPDVETSWNGIATLDQNKMREIVRQERTIEFYLENHTFWDLRRWKDAERHFGVKAKGMNILGKNIEEFAQESEVSFERKFESPTQYLMPVPVEDVNRNLNLVQNPGY</sequence>
<protein>
    <submittedName>
        <fullName evidence="9">RagB/SusD family nutrient uptake outer membrane protein</fullName>
    </submittedName>
</protein>
<feature type="domain" description="SusD-like N-terminal" evidence="8">
    <location>
        <begin position="23"/>
        <end position="220"/>
    </location>
</feature>
<evidence type="ECO:0000259" key="7">
    <source>
        <dbReference type="Pfam" id="PF07980"/>
    </source>
</evidence>
<dbReference type="Proteomes" id="UP000310532">
    <property type="component" value="Unassembled WGS sequence"/>
</dbReference>
<dbReference type="InterPro" id="IPR012944">
    <property type="entry name" value="SusD_RagB_dom"/>
</dbReference>
<feature type="chain" id="PRO_5021010336" evidence="6">
    <location>
        <begin position="26"/>
        <end position="640"/>
    </location>
</feature>
<keyword evidence="3 6" id="KW-0732">Signal</keyword>
<comment type="subcellular location">
    <subcellularLocation>
        <location evidence="1">Cell outer membrane</location>
    </subcellularLocation>
</comment>
<evidence type="ECO:0000259" key="8">
    <source>
        <dbReference type="Pfam" id="PF14322"/>
    </source>
</evidence>